<proteinExistence type="predicted"/>
<dbReference type="InterPro" id="IPR027632">
    <property type="entry name" value="Lant_2_A2"/>
</dbReference>
<dbReference type="NCBIfam" id="TIGR03893">
    <property type="entry name" value="lant_SP_1948"/>
    <property type="match status" value="1"/>
</dbReference>
<reference evidence="1 2" key="1">
    <citation type="submission" date="2022-05" db="EMBL/GenBank/DDBJ databases">
        <title>Genome Sequencing of Bee-Associated Microbes.</title>
        <authorList>
            <person name="Dunlap C."/>
        </authorList>
    </citation>
    <scope>NUCLEOTIDE SEQUENCE [LARGE SCALE GENOMIC DNA]</scope>
    <source>
        <strain evidence="1 2">NRRL B-14613</strain>
    </source>
</reference>
<dbReference type="GeneID" id="76997152"/>
<dbReference type="Pfam" id="PF16934">
    <property type="entry name" value="Mersacidin"/>
    <property type="match status" value="1"/>
</dbReference>
<protein>
    <submittedName>
        <fullName evidence="1">Mersacidin family lantibiotic</fullName>
    </submittedName>
</protein>
<dbReference type="EMBL" id="JAMDMM010000036">
    <property type="protein sequence ID" value="MCY9609197.1"/>
    <property type="molecule type" value="Genomic_DNA"/>
</dbReference>
<evidence type="ECO:0000313" key="1">
    <source>
        <dbReference type="EMBL" id="MCY9609197.1"/>
    </source>
</evidence>
<dbReference type="Proteomes" id="UP001209276">
    <property type="component" value="Unassembled WGS sequence"/>
</dbReference>
<dbReference type="RefSeq" id="WP_244193995.1">
    <property type="nucleotide sequence ID" value="NZ_CABMNB010000003.1"/>
</dbReference>
<comment type="caution">
    <text evidence="1">The sequence shown here is derived from an EMBL/GenBank/DDBJ whole genome shotgun (WGS) entry which is preliminary data.</text>
</comment>
<accession>A0ABT4FYF7</accession>
<gene>
    <name evidence="1" type="ORF">M5W83_18795</name>
</gene>
<evidence type="ECO:0000313" key="2">
    <source>
        <dbReference type="Proteomes" id="UP001209276"/>
    </source>
</evidence>
<name>A0ABT4FYF7_PANTH</name>
<sequence length="77" mass="8025">MTQEEIKLMNQSCGNGLKSLTMEEMQNIYGASDVEPRATPTIVPAISAAVRTSSKVCLSLVASAIGGIASHNNDCLG</sequence>
<organism evidence="1 2">
    <name type="scientific">Paenibacillus thiaminolyticus</name>
    <name type="common">Bacillus thiaminolyticus</name>
    <dbReference type="NCBI Taxonomy" id="49283"/>
    <lineage>
        <taxon>Bacteria</taxon>
        <taxon>Bacillati</taxon>
        <taxon>Bacillota</taxon>
        <taxon>Bacilli</taxon>
        <taxon>Bacillales</taxon>
        <taxon>Paenibacillaceae</taxon>
        <taxon>Paenibacillus</taxon>
    </lineage>
</organism>
<keyword evidence="2" id="KW-1185">Reference proteome</keyword>